<organism evidence="1">
    <name type="scientific">Escherichia phage 18-1-2</name>
    <dbReference type="NCBI Taxonomy" id="2883041"/>
    <lineage>
        <taxon>Viruses</taxon>
        <taxon>Duplodnaviria</taxon>
        <taxon>Heunggongvirae</taxon>
        <taxon>Uroviricota</taxon>
        <taxon>Caudoviricetes</taxon>
        <taxon>Vequintavirinae</taxon>
        <taxon>Avunavirus</taxon>
    </lineage>
</organism>
<dbReference type="EMBL" id="OK136181">
    <property type="protein sequence ID" value="UDW09933.1"/>
    <property type="molecule type" value="Genomic_DNA"/>
</dbReference>
<reference evidence="1" key="1">
    <citation type="submission" date="2021-09" db="EMBL/GenBank/DDBJ databases">
        <authorList>
            <person name="Huang Q."/>
            <person name="Tao Y."/>
        </authorList>
    </citation>
    <scope>NUCLEOTIDE SEQUENCE</scope>
</reference>
<sequence>MIDVMIIEAVMRDSQALSVSSLKPKFLVGTGQWKLVEDENGDHILFKDDFINKDKMFAAQILEDCELVEGERLVLLTSVLHGDLECGLVLFKDQAVEDFGGGLDATDVG</sequence>
<accession>A0A8K1QPL8</accession>
<protein>
    <submittedName>
        <fullName evidence="1">Uncharacterized protein</fullName>
    </submittedName>
</protein>
<proteinExistence type="predicted"/>
<name>A0A8K1QPL8_9CAUD</name>
<evidence type="ECO:0000313" key="1">
    <source>
        <dbReference type="EMBL" id="UDW09933.1"/>
    </source>
</evidence>